<accession>A0A2S9GS94</accession>
<dbReference type="Proteomes" id="UP000237839">
    <property type="component" value="Unassembled WGS sequence"/>
</dbReference>
<dbReference type="EMBL" id="PUGF01000055">
    <property type="protein sequence ID" value="PRC90566.1"/>
    <property type="molecule type" value="Genomic_DNA"/>
</dbReference>
<evidence type="ECO:0000313" key="3">
    <source>
        <dbReference type="Proteomes" id="UP000237839"/>
    </source>
</evidence>
<feature type="chain" id="PRO_5015689954" evidence="1">
    <location>
        <begin position="24"/>
        <end position="153"/>
    </location>
</feature>
<dbReference type="RefSeq" id="WP_105534435.1">
    <property type="nucleotide sequence ID" value="NZ_PUGF01000055.1"/>
</dbReference>
<sequence>MPSSILKLSVVFFMFIASSHLLAADISKDKKNILVNCHPTDCVDAIKDLDTNEQEQIIEIVKKIKFGLDETQISKYYPKIPNTSTPPKHEYGQQPNDVSHMASFYLVQQESLTSPIAGMTTSHMDVLFVNGGATLLKVWSNRMWHCVFIYLNK</sequence>
<protein>
    <submittedName>
        <fullName evidence="2">Uncharacterized protein</fullName>
    </submittedName>
</protein>
<proteinExistence type="predicted"/>
<dbReference type="AlphaFoldDB" id="A0A2S9GS94"/>
<keyword evidence="1" id="KW-0732">Signal</keyword>
<evidence type="ECO:0000256" key="1">
    <source>
        <dbReference type="SAM" id="SignalP"/>
    </source>
</evidence>
<feature type="signal peptide" evidence="1">
    <location>
        <begin position="1"/>
        <end position="23"/>
    </location>
</feature>
<gene>
    <name evidence="2" type="ORF">S2091_4725</name>
</gene>
<comment type="caution">
    <text evidence="2">The sequence shown here is derived from an EMBL/GenBank/DDBJ whole genome shotgun (WGS) entry which is preliminary data.</text>
</comment>
<name>A0A2S9GS94_9BURK</name>
<keyword evidence="3" id="KW-1185">Reference proteome</keyword>
<organism evidence="2 3">
    <name type="scientific">Solimicrobium silvestre</name>
    <dbReference type="NCBI Taxonomy" id="2099400"/>
    <lineage>
        <taxon>Bacteria</taxon>
        <taxon>Pseudomonadati</taxon>
        <taxon>Pseudomonadota</taxon>
        <taxon>Betaproteobacteria</taxon>
        <taxon>Burkholderiales</taxon>
        <taxon>Oxalobacteraceae</taxon>
        <taxon>Solimicrobium</taxon>
    </lineage>
</organism>
<evidence type="ECO:0000313" key="2">
    <source>
        <dbReference type="EMBL" id="PRC90566.1"/>
    </source>
</evidence>
<reference evidence="2 3" key="1">
    <citation type="submission" date="2018-02" db="EMBL/GenBank/DDBJ databases">
        <title>Solimicrobium silvestre gen. nov., sp. nov., isolated from alpine forest soil.</title>
        <authorList>
            <person name="Margesin R."/>
            <person name="Albuquerque L."/>
            <person name="Zhang D.-C."/>
            <person name="Froufe H.J.C."/>
            <person name="Severino R."/>
            <person name="Roxo I."/>
            <person name="Egas C."/>
            <person name="Da Costa M.S."/>
        </authorList>
    </citation>
    <scope>NUCLEOTIDE SEQUENCE [LARGE SCALE GENOMIC DNA]</scope>
    <source>
        <strain evidence="2 3">S20-91</strain>
    </source>
</reference>